<dbReference type="EMBL" id="JACGCM010001789">
    <property type="protein sequence ID" value="KAF6149603.1"/>
    <property type="molecule type" value="Genomic_DNA"/>
</dbReference>
<comment type="caution">
    <text evidence="2">The sequence shown here is derived from an EMBL/GenBank/DDBJ whole genome shotgun (WGS) entry which is preliminary data.</text>
</comment>
<protein>
    <submittedName>
        <fullName evidence="2">Uncharacterized protein</fullName>
    </submittedName>
</protein>
<feature type="compositionally biased region" description="Basic and acidic residues" evidence="1">
    <location>
        <begin position="31"/>
        <end position="56"/>
    </location>
</feature>
<evidence type="ECO:0000256" key="1">
    <source>
        <dbReference type="SAM" id="MobiDB-lite"/>
    </source>
</evidence>
<dbReference type="AlphaFoldDB" id="A0A7J7M403"/>
<evidence type="ECO:0000313" key="3">
    <source>
        <dbReference type="Proteomes" id="UP000541444"/>
    </source>
</evidence>
<reference evidence="2 3" key="1">
    <citation type="journal article" date="2020" name="IScience">
        <title>Genome Sequencing of the Endangered Kingdonia uniflora (Circaeasteraceae, Ranunculales) Reveals Potential Mechanisms of Evolutionary Specialization.</title>
        <authorList>
            <person name="Sun Y."/>
            <person name="Deng T."/>
            <person name="Zhang A."/>
            <person name="Moore M.J."/>
            <person name="Landis J.B."/>
            <person name="Lin N."/>
            <person name="Zhang H."/>
            <person name="Zhang X."/>
            <person name="Huang J."/>
            <person name="Zhang X."/>
            <person name="Sun H."/>
            <person name="Wang H."/>
        </authorList>
    </citation>
    <scope>NUCLEOTIDE SEQUENCE [LARGE SCALE GENOMIC DNA]</scope>
    <source>
        <strain evidence="2">TB1705</strain>
        <tissue evidence="2">Leaf</tissue>
    </source>
</reference>
<feature type="non-terminal residue" evidence="2">
    <location>
        <position position="69"/>
    </location>
</feature>
<gene>
    <name evidence="2" type="ORF">GIB67_011212</name>
</gene>
<name>A0A7J7M403_9MAGN</name>
<feature type="compositionally biased region" description="Polar residues" evidence="1">
    <location>
        <begin position="60"/>
        <end position="69"/>
    </location>
</feature>
<proteinExistence type="predicted"/>
<dbReference type="Proteomes" id="UP000541444">
    <property type="component" value="Unassembled WGS sequence"/>
</dbReference>
<keyword evidence="3" id="KW-1185">Reference proteome</keyword>
<evidence type="ECO:0000313" key="2">
    <source>
        <dbReference type="EMBL" id="KAF6149603.1"/>
    </source>
</evidence>
<feature type="region of interest" description="Disordered" evidence="1">
    <location>
        <begin position="31"/>
        <end position="69"/>
    </location>
</feature>
<accession>A0A7J7M403</accession>
<dbReference type="OrthoDB" id="1812916at2759"/>
<organism evidence="2 3">
    <name type="scientific">Kingdonia uniflora</name>
    <dbReference type="NCBI Taxonomy" id="39325"/>
    <lineage>
        <taxon>Eukaryota</taxon>
        <taxon>Viridiplantae</taxon>
        <taxon>Streptophyta</taxon>
        <taxon>Embryophyta</taxon>
        <taxon>Tracheophyta</taxon>
        <taxon>Spermatophyta</taxon>
        <taxon>Magnoliopsida</taxon>
        <taxon>Ranunculales</taxon>
        <taxon>Circaeasteraceae</taxon>
        <taxon>Kingdonia</taxon>
    </lineage>
</organism>
<sequence>MEIPKMYANQFRGRQGEAEMWESCKIGENDLLPEKEHDSESFEGEVDSKADEDSFDRVNGLSSTENIDN</sequence>